<dbReference type="AlphaFoldDB" id="A0A9Q3M4J9"/>
<comment type="caution">
    <text evidence="1">The sequence shown here is derived from an EMBL/GenBank/DDBJ whole genome shotgun (WGS) entry which is preliminary data.</text>
</comment>
<name>A0A9Q3M4J9_9HYPH</name>
<reference evidence="1" key="1">
    <citation type="submission" date="2020-04" db="EMBL/GenBank/DDBJ databases">
        <title>Global-level population genomics: horizontal gene transfer, symbiosis and evolution in Rhizobia.</title>
        <authorList>
            <person name="Gai Y."/>
        </authorList>
    </citation>
    <scope>NUCLEOTIDE SEQUENCE</scope>
    <source>
        <strain evidence="1">BLR57</strain>
    </source>
</reference>
<organism evidence="1 2">
    <name type="scientific">Rhizobium lentis</name>
    <dbReference type="NCBI Taxonomy" id="1138194"/>
    <lineage>
        <taxon>Bacteria</taxon>
        <taxon>Pseudomonadati</taxon>
        <taxon>Pseudomonadota</taxon>
        <taxon>Alphaproteobacteria</taxon>
        <taxon>Hyphomicrobiales</taxon>
        <taxon>Rhizobiaceae</taxon>
        <taxon>Rhizobium/Agrobacterium group</taxon>
        <taxon>Rhizobium</taxon>
    </lineage>
</organism>
<dbReference type="EMBL" id="JABDYC010000001">
    <property type="protein sequence ID" value="MBX5021180.1"/>
    <property type="molecule type" value="Genomic_DNA"/>
</dbReference>
<accession>A0A9Q3M4J9</accession>
<sequence>MIDWQKTASSVIGEVHRNLPADADLATRKKALRAARPWEFASTSWGKKVWAKHSRKYLEKFGLPPLKAKAVEDHMSPLERLMAKSKAESHNAIGVSKS</sequence>
<evidence type="ECO:0000313" key="1">
    <source>
        <dbReference type="EMBL" id="MBX5021180.1"/>
    </source>
</evidence>
<gene>
    <name evidence="1" type="ORF">HJB63_01050</name>
</gene>
<protein>
    <submittedName>
        <fullName evidence="1">Uncharacterized protein</fullName>
    </submittedName>
</protein>
<evidence type="ECO:0000313" key="2">
    <source>
        <dbReference type="Proteomes" id="UP000749740"/>
    </source>
</evidence>
<dbReference type="RefSeq" id="WP_221133328.1">
    <property type="nucleotide sequence ID" value="NZ_JABDYC010000001.1"/>
</dbReference>
<proteinExistence type="predicted"/>
<dbReference type="Proteomes" id="UP000749740">
    <property type="component" value="Unassembled WGS sequence"/>
</dbReference>